<proteinExistence type="predicted"/>
<keyword evidence="1" id="KW-0378">Hydrolase</keyword>
<dbReference type="InterPro" id="IPR048061">
    <property type="entry name" value="GmtX-like"/>
</dbReference>
<protein>
    <submittedName>
        <fullName evidence="1">Alpha/beta hydrolase</fullName>
    </submittedName>
</protein>
<name>A0A290WYL0_9BURK</name>
<dbReference type="GO" id="GO:0016787">
    <property type="term" value="F:hydrolase activity"/>
    <property type="evidence" value="ECO:0007669"/>
    <property type="project" value="UniProtKB-KW"/>
</dbReference>
<sequence length="209" mass="23021">MKSKTSNPDSLLDELLAKGGRPLKLRNLRAIHELCRRQYEAGLRDISISTIGKLCERDGLLTARGLYNEGMVDYKVLILAWSDFAGPAAPKPPKQLASEDYLSRIDDPAIRAIVQGVIVQRNKLKAQLNTLKAATTIVVDRRPTLQGSNSSVSTLFTDSERKALLKAVSPDFLESQGWREANFGEVVNSKGRTVFDPGFATAVRKMLGH</sequence>
<reference evidence="1 2" key="1">
    <citation type="submission" date="2017-09" db="EMBL/GenBank/DDBJ databases">
        <title>Complete genome sequence of Janthinobacterium svalbardensis PAMC 27463.</title>
        <authorList>
            <person name="Cho Y.-J."/>
            <person name="Cho A."/>
            <person name="Kim O.-S."/>
            <person name="Lee J.-I."/>
        </authorList>
    </citation>
    <scope>NUCLEOTIDE SEQUENCE [LARGE SCALE GENOMIC DNA]</scope>
    <source>
        <strain evidence="1 2">PAMC 27463</strain>
    </source>
</reference>
<dbReference type="RefSeq" id="WP_096236035.1">
    <property type="nucleotide sequence ID" value="NZ_CP023422.1"/>
</dbReference>
<dbReference type="NCBIfam" id="NF040692">
    <property type="entry name" value="recomb_assoc"/>
    <property type="match status" value="1"/>
</dbReference>
<organism evidence="1 2">
    <name type="scientific">Janthinobacterium svalbardensis</name>
    <dbReference type="NCBI Taxonomy" id="368607"/>
    <lineage>
        <taxon>Bacteria</taxon>
        <taxon>Pseudomonadati</taxon>
        <taxon>Pseudomonadota</taxon>
        <taxon>Betaproteobacteria</taxon>
        <taxon>Burkholderiales</taxon>
        <taxon>Oxalobacteraceae</taxon>
        <taxon>Janthinobacterium</taxon>
    </lineage>
</organism>
<keyword evidence="2" id="KW-1185">Reference proteome</keyword>
<dbReference type="EMBL" id="CP023422">
    <property type="protein sequence ID" value="ATD61961.1"/>
    <property type="molecule type" value="Genomic_DNA"/>
</dbReference>
<evidence type="ECO:0000313" key="1">
    <source>
        <dbReference type="EMBL" id="ATD61961.1"/>
    </source>
</evidence>
<gene>
    <name evidence="1" type="ORF">CNX70_18705</name>
</gene>
<accession>A0A290WYL0</accession>
<dbReference type="Proteomes" id="UP000218437">
    <property type="component" value="Chromosome"/>
</dbReference>
<dbReference type="AlphaFoldDB" id="A0A290WYL0"/>
<evidence type="ECO:0000313" key="2">
    <source>
        <dbReference type="Proteomes" id="UP000218437"/>
    </source>
</evidence>
<dbReference type="KEGG" id="jsv:CNX70_18705"/>